<evidence type="ECO:0000313" key="3">
    <source>
        <dbReference type="Proteomes" id="UP000320674"/>
    </source>
</evidence>
<keyword evidence="1" id="KW-0472">Membrane</keyword>
<evidence type="ECO:0000313" key="2">
    <source>
        <dbReference type="EMBL" id="TRU66629.1"/>
    </source>
</evidence>
<keyword evidence="1" id="KW-0812">Transmembrane</keyword>
<proteinExistence type="predicted"/>
<sequence>MKDHEKRKIDSIIVRIALILGLGFLAVEAGRNVISISQNSYPGSEELGQRIRESEIRGEKVRRAIEEANKHRLSDPDKPNP</sequence>
<evidence type="ECO:0000256" key="1">
    <source>
        <dbReference type="SAM" id="Phobius"/>
    </source>
</evidence>
<name>A0A552H645_MICVR</name>
<accession>A0A552H645</accession>
<dbReference type="Proteomes" id="UP000320674">
    <property type="component" value="Unassembled WGS sequence"/>
</dbReference>
<organism evidence="2 3">
    <name type="scientific">Microcystis viridis Mv_BB_P_19951000_S68D</name>
    <dbReference type="NCBI Taxonomy" id="2486270"/>
    <lineage>
        <taxon>Bacteria</taxon>
        <taxon>Bacillati</taxon>
        <taxon>Cyanobacteriota</taxon>
        <taxon>Cyanophyceae</taxon>
        <taxon>Oscillatoriophycideae</taxon>
        <taxon>Chroococcales</taxon>
        <taxon>Microcystaceae</taxon>
        <taxon>Microcystis</taxon>
    </lineage>
</organism>
<feature type="transmembrane region" description="Helical" evidence="1">
    <location>
        <begin position="12"/>
        <end position="30"/>
    </location>
</feature>
<dbReference type="AlphaFoldDB" id="A0A552H645"/>
<keyword evidence="1" id="KW-1133">Transmembrane helix</keyword>
<dbReference type="EMBL" id="SFAZ01000338">
    <property type="protein sequence ID" value="TRU66629.1"/>
    <property type="molecule type" value="Genomic_DNA"/>
</dbReference>
<comment type="caution">
    <text evidence="2">The sequence shown here is derived from an EMBL/GenBank/DDBJ whole genome shotgun (WGS) entry which is preliminary data.</text>
</comment>
<gene>
    <name evidence="2" type="ORF">EWV77_24160</name>
</gene>
<reference evidence="2 3" key="1">
    <citation type="submission" date="2019-01" db="EMBL/GenBank/DDBJ databases">
        <title>Coherence of Microcystis species and biogeography revealed through population genomics.</title>
        <authorList>
            <person name="Perez-Carrascal O.M."/>
            <person name="Terrat Y."/>
            <person name="Giani A."/>
            <person name="Fortin N."/>
            <person name="Tromas N."/>
            <person name="Shapiro B.J."/>
        </authorList>
    </citation>
    <scope>NUCLEOTIDE SEQUENCE [LARGE SCALE GENOMIC DNA]</scope>
    <source>
        <strain evidence="2">Mv_BB_P_19951000_S68D</strain>
    </source>
</reference>
<protein>
    <submittedName>
        <fullName evidence="2">Uncharacterized protein</fullName>
    </submittedName>
</protein>